<reference evidence="2 3" key="1">
    <citation type="submission" date="2016-10" db="EMBL/GenBank/DDBJ databases">
        <title>Complete Genome Sequence of Peptococcaceae strain DCMF.</title>
        <authorList>
            <person name="Edwards R.J."/>
            <person name="Holland S.I."/>
            <person name="Deshpande N.P."/>
            <person name="Wong Y.K."/>
            <person name="Ertan H."/>
            <person name="Manefield M."/>
            <person name="Russell T.L."/>
            <person name="Lee M.J."/>
        </authorList>
    </citation>
    <scope>NUCLEOTIDE SEQUENCE [LARGE SCALE GENOMIC DNA]</scope>
    <source>
        <strain evidence="2 3">DCMF</strain>
    </source>
</reference>
<dbReference type="SUPFAM" id="SSF51905">
    <property type="entry name" value="FAD/NAD(P)-binding domain"/>
    <property type="match status" value="1"/>
</dbReference>
<gene>
    <name evidence="2" type="ORF">DCMF_00815</name>
</gene>
<name>A0A3G1KM78_FORW1</name>
<evidence type="ECO:0000259" key="1">
    <source>
        <dbReference type="Pfam" id="PF01494"/>
    </source>
</evidence>
<dbReference type="GO" id="GO:0071949">
    <property type="term" value="F:FAD binding"/>
    <property type="evidence" value="ECO:0007669"/>
    <property type="project" value="InterPro"/>
</dbReference>
<dbReference type="Proteomes" id="UP000323521">
    <property type="component" value="Chromosome"/>
</dbReference>
<dbReference type="Gene3D" id="3.50.50.60">
    <property type="entry name" value="FAD/NAD(P)-binding domain"/>
    <property type="match status" value="1"/>
</dbReference>
<organism evidence="2 3">
    <name type="scientific">Formimonas warabiya</name>
    <dbReference type="NCBI Taxonomy" id="1761012"/>
    <lineage>
        <taxon>Bacteria</taxon>
        <taxon>Bacillati</taxon>
        <taxon>Bacillota</taxon>
        <taxon>Clostridia</taxon>
        <taxon>Eubacteriales</taxon>
        <taxon>Peptococcaceae</taxon>
        <taxon>Candidatus Formimonas</taxon>
    </lineage>
</organism>
<dbReference type="InterPro" id="IPR036188">
    <property type="entry name" value="FAD/NAD-bd_sf"/>
</dbReference>
<dbReference type="RefSeq" id="WP_148132674.1">
    <property type="nucleotide sequence ID" value="NZ_CP017634.1"/>
</dbReference>
<dbReference type="AlphaFoldDB" id="A0A3G1KM78"/>
<dbReference type="InterPro" id="IPR050407">
    <property type="entry name" value="Geranylgeranyl_reductase"/>
</dbReference>
<dbReference type="Pfam" id="PF01494">
    <property type="entry name" value="FAD_binding_3"/>
    <property type="match status" value="1"/>
</dbReference>
<proteinExistence type="predicted"/>
<dbReference type="PANTHER" id="PTHR42685:SF22">
    <property type="entry name" value="CONDITIONED MEDIUM FACTOR RECEPTOR 1"/>
    <property type="match status" value="1"/>
</dbReference>
<protein>
    <submittedName>
        <fullName evidence="2">FAD-binding dehydrogenase</fullName>
    </submittedName>
</protein>
<dbReference type="EMBL" id="CP017634">
    <property type="protein sequence ID" value="ATW23527.1"/>
    <property type="molecule type" value="Genomic_DNA"/>
</dbReference>
<evidence type="ECO:0000313" key="2">
    <source>
        <dbReference type="EMBL" id="ATW23527.1"/>
    </source>
</evidence>
<evidence type="ECO:0000313" key="3">
    <source>
        <dbReference type="Proteomes" id="UP000323521"/>
    </source>
</evidence>
<feature type="domain" description="FAD-binding" evidence="1">
    <location>
        <begin position="2"/>
        <end position="244"/>
    </location>
</feature>
<dbReference type="InterPro" id="IPR002938">
    <property type="entry name" value="FAD-bd"/>
</dbReference>
<dbReference type="OrthoDB" id="9806565at2"/>
<keyword evidence="3" id="KW-1185">Reference proteome</keyword>
<sequence length="347" mass="39571">MYDVIVIGAGPTGSSAAKELASNGYRVLLVEKFKMPRNKSCSGILIKKSIDLVEQYFGEATPVYTQCTPTDHRGMIFTNDKGKEYRYEQEGLNIWRSSFDYWLAQKAVEAGAEFRDETVALSCIEHLKGIEVQLKGTMEYTEYAKFVIACDGVVGSIKRKLLNAPKNYITTYQTFNKGSIDLDDHYFYAYLQPQLSEYDAWFNVKDNYLILGVSVKDMRNIDYYYSQFLSYMEQHHNLKIEKQEQEEKWLIAHIMPGCPLEYGKGKVLFAGETAGFLNPMGEGISAGMESGYAAAKAIERYGLHNLNSDLEKIYSAYRSNTASLKSYMERQWNFVASMASTFEQFKL</sequence>
<dbReference type="PRINTS" id="PR00420">
    <property type="entry name" value="RNGMNOXGNASE"/>
</dbReference>
<dbReference type="KEGG" id="fwa:DCMF_00815"/>
<dbReference type="PANTHER" id="PTHR42685">
    <property type="entry name" value="GERANYLGERANYL DIPHOSPHATE REDUCTASE"/>
    <property type="match status" value="1"/>
</dbReference>
<accession>A0A3G1KM78</accession>